<gene>
    <name evidence="1" type="ORF">K0M31_002830</name>
</gene>
<dbReference type="AlphaFoldDB" id="A0AA40FZQ9"/>
<keyword evidence="2" id="KW-1185">Reference proteome</keyword>
<protein>
    <submittedName>
        <fullName evidence="1">Uncharacterized protein</fullName>
    </submittedName>
</protein>
<name>A0AA40FZQ9_9HYME</name>
<organism evidence="1 2">
    <name type="scientific">Melipona bicolor</name>
    <dbReference type="NCBI Taxonomy" id="60889"/>
    <lineage>
        <taxon>Eukaryota</taxon>
        <taxon>Metazoa</taxon>
        <taxon>Ecdysozoa</taxon>
        <taxon>Arthropoda</taxon>
        <taxon>Hexapoda</taxon>
        <taxon>Insecta</taxon>
        <taxon>Pterygota</taxon>
        <taxon>Neoptera</taxon>
        <taxon>Endopterygota</taxon>
        <taxon>Hymenoptera</taxon>
        <taxon>Apocrita</taxon>
        <taxon>Aculeata</taxon>
        <taxon>Apoidea</taxon>
        <taxon>Anthophila</taxon>
        <taxon>Apidae</taxon>
        <taxon>Melipona</taxon>
    </lineage>
</organism>
<evidence type="ECO:0000313" key="1">
    <source>
        <dbReference type="EMBL" id="KAK1128366.1"/>
    </source>
</evidence>
<dbReference type="Proteomes" id="UP001177670">
    <property type="component" value="Unassembled WGS sequence"/>
</dbReference>
<dbReference type="EMBL" id="JAHYIQ010000010">
    <property type="protein sequence ID" value="KAK1128366.1"/>
    <property type="molecule type" value="Genomic_DNA"/>
</dbReference>
<comment type="caution">
    <text evidence="1">The sequence shown here is derived from an EMBL/GenBank/DDBJ whole genome shotgun (WGS) entry which is preliminary data.</text>
</comment>
<accession>A0AA40FZQ9</accession>
<proteinExistence type="predicted"/>
<evidence type="ECO:0000313" key="2">
    <source>
        <dbReference type="Proteomes" id="UP001177670"/>
    </source>
</evidence>
<sequence length="76" mass="8377">MSGLTGKGRSRWSFVLRSSLSAERMHESLRSSPVAPRSYIAGRASERRVELRGRDGRALVEDTRMRRGGGTGSRDG</sequence>
<reference evidence="1" key="1">
    <citation type="submission" date="2021-10" db="EMBL/GenBank/DDBJ databases">
        <title>Melipona bicolor Genome sequencing and assembly.</title>
        <authorList>
            <person name="Araujo N.S."/>
            <person name="Arias M.C."/>
        </authorList>
    </citation>
    <scope>NUCLEOTIDE SEQUENCE</scope>
    <source>
        <strain evidence="1">USP_2M_L1-L4_2017</strain>
        <tissue evidence="1">Whole body</tissue>
    </source>
</reference>